<accession>A0AAV4ZNG3</accession>
<evidence type="ECO:0000313" key="2">
    <source>
        <dbReference type="Proteomes" id="UP001055247"/>
    </source>
</evidence>
<proteinExistence type="predicted"/>
<dbReference type="AlphaFoldDB" id="A0AAV4ZNG3"/>
<dbReference type="EMBL" id="BPQO01000011">
    <property type="protein sequence ID" value="GJD89418.1"/>
    <property type="molecule type" value="Genomic_DNA"/>
</dbReference>
<protein>
    <submittedName>
        <fullName evidence="1">Uncharacterized protein</fullName>
    </submittedName>
</protein>
<reference evidence="1" key="2">
    <citation type="submission" date="2021-08" db="EMBL/GenBank/DDBJ databases">
        <authorList>
            <person name="Tani A."/>
            <person name="Ola A."/>
            <person name="Ogura Y."/>
            <person name="Katsura K."/>
            <person name="Hayashi T."/>
        </authorList>
    </citation>
    <scope>NUCLEOTIDE SEQUENCE</scope>
    <source>
        <strain evidence="1">DSM 16372</strain>
    </source>
</reference>
<reference evidence="1" key="1">
    <citation type="journal article" date="2016" name="Front. Microbiol.">
        <title>Genome Sequence of the Piezophilic, Mesophilic Sulfate-Reducing Bacterium Desulfovibrio indicus J2T.</title>
        <authorList>
            <person name="Cao J."/>
            <person name="Maignien L."/>
            <person name="Shao Z."/>
            <person name="Alain K."/>
            <person name="Jebbar M."/>
        </authorList>
    </citation>
    <scope>NUCLEOTIDE SEQUENCE</scope>
    <source>
        <strain evidence="1">DSM 16372</strain>
    </source>
</reference>
<sequence>MTCPDAVPDLPLVSKEIGATFDVVGRATGKPMRITLLTIVGIPYDEEGKARTDGVFDVEDFDGFSTLDYLRLGGGLYVLRFGLDRYQKPFRDLAHELDVLQGASENRYLMKRTDRHGVTGAKVNSWNTDPKGRVGDPYLDGIFDMSAVPARVEELRAVVARNVLLTSRGLAYRQPHPSWVVSNGGDVVALSRPSRSAERVVDAFGLGRLEDALEMARRLGGEPQVRGRVISAPEAPVPDVSAPAAALCLAESVDQTLRPGIADLPDGDVLRWHDCANAEAIMDASGADGLKRVLTAARALAREHDGGPGFKAAWKWSARHEVRAALELGEPHTPAPAALRP</sequence>
<dbReference type="Proteomes" id="UP001055247">
    <property type="component" value="Unassembled WGS sequence"/>
</dbReference>
<name>A0AAV4ZNG3_9HYPH</name>
<comment type="caution">
    <text evidence="1">The sequence shown here is derived from an EMBL/GenBank/DDBJ whole genome shotgun (WGS) entry which is preliminary data.</text>
</comment>
<organism evidence="1 2">
    <name type="scientific">Methylobacterium hispanicum</name>
    <dbReference type="NCBI Taxonomy" id="270350"/>
    <lineage>
        <taxon>Bacteria</taxon>
        <taxon>Pseudomonadati</taxon>
        <taxon>Pseudomonadota</taxon>
        <taxon>Alphaproteobacteria</taxon>
        <taxon>Hyphomicrobiales</taxon>
        <taxon>Methylobacteriaceae</taxon>
        <taxon>Methylobacterium</taxon>
    </lineage>
</organism>
<dbReference type="RefSeq" id="WP_238230241.1">
    <property type="nucleotide sequence ID" value="NZ_BPQO01000011.1"/>
</dbReference>
<gene>
    <name evidence="1" type="ORF">BHAOGJBA_2945</name>
</gene>
<evidence type="ECO:0000313" key="1">
    <source>
        <dbReference type="EMBL" id="GJD89418.1"/>
    </source>
</evidence>
<keyword evidence="2" id="KW-1185">Reference proteome</keyword>